<comment type="caution">
    <text evidence="1">The sequence shown here is derived from an EMBL/GenBank/DDBJ whole genome shotgun (WGS) entry which is preliminary data.</text>
</comment>
<dbReference type="PIRSF" id="PIRSF006594">
    <property type="entry name" value="UCP006594"/>
    <property type="match status" value="1"/>
</dbReference>
<dbReference type="HOGENOM" id="CLU_067052_0_2_0"/>
<dbReference type="PANTHER" id="PTHR43801:SF1">
    <property type="entry name" value="POLYPRENYL SYNTHETASE"/>
    <property type="match status" value="1"/>
</dbReference>
<organism evidence="1 2">
    <name type="scientific">Fusobacterium vincentii 4_1_13</name>
    <dbReference type="NCBI Taxonomy" id="469606"/>
    <lineage>
        <taxon>Bacteria</taxon>
        <taxon>Fusobacteriati</taxon>
        <taxon>Fusobacteriota</taxon>
        <taxon>Fusobacteriia</taxon>
        <taxon>Fusobacteriales</taxon>
        <taxon>Fusobacteriaceae</taxon>
        <taxon>Fusobacterium</taxon>
    </lineage>
</organism>
<proteinExistence type="predicted"/>
<dbReference type="RefSeq" id="WP_005912626.1">
    <property type="nucleotide sequence ID" value="NZ_KQ235738.1"/>
</dbReference>
<dbReference type="Proteomes" id="UP000004925">
    <property type="component" value="Unassembled WGS sequence"/>
</dbReference>
<accession>A0A0M1VWC2</accession>
<gene>
    <name evidence="1" type="ORF">FSCG_01709</name>
</gene>
<dbReference type="Pfam" id="PF01976">
    <property type="entry name" value="DUF116"/>
    <property type="match status" value="1"/>
</dbReference>
<protein>
    <submittedName>
        <fullName evidence="1">Uncharacterized protein</fullName>
    </submittedName>
</protein>
<sequence length="176" mass="20461">MKKFYINLLKSLLYIAFIITTKFKKQKLNDYFSRKFLEINNDYVLKKIKKKINGKILILLPHCIQLYDCEYKITSDINNCRVCGKCVIYNFVDIQNKYQNVEIKIATGGTLARKYVKEIKPNLIIAVACKRDLISGIKDAEPFLVYGVFNKIKGEPCINTTVVMDDIYEILDEINL</sequence>
<dbReference type="PANTHER" id="PTHR43801">
    <property type="entry name" value="NUCLEOTIDE-BINDING PROTEIN-RELATED"/>
    <property type="match status" value="1"/>
</dbReference>
<name>A0A0M1VWC2_FUSVC</name>
<dbReference type="InterPro" id="IPR002829">
    <property type="entry name" value="DUF116"/>
</dbReference>
<dbReference type="eggNOG" id="COG1852">
    <property type="taxonomic scope" value="Bacteria"/>
</dbReference>
<reference evidence="1 2" key="1">
    <citation type="submission" date="2011-10" db="EMBL/GenBank/DDBJ databases">
        <title>The Genome Sequence of Fusobacterium sp. 4_1_13.</title>
        <authorList>
            <consortium name="The Broad Institute Genome Sequencing Platform"/>
            <person name="Earl A."/>
            <person name="Ward D."/>
            <person name="Feldgarden M."/>
            <person name="Gevers D."/>
            <person name="Strauss J."/>
            <person name="Ambrose C."/>
            <person name="Allen-Vercoe E."/>
            <person name="Young S.K."/>
            <person name="Zeng Q."/>
            <person name="Gargeya S."/>
            <person name="Fitzgerald M."/>
            <person name="Haas B."/>
            <person name="Abouelleil A."/>
            <person name="Alvarado L."/>
            <person name="Arachchi H.M."/>
            <person name="Berlin A."/>
            <person name="Brown A."/>
            <person name="Chapman S.B."/>
            <person name="Chen Z."/>
            <person name="Dunbar C."/>
            <person name="Freedman E."/>
            <person name="Gearin G."/>
            <person name="Goldberg J."/>
            <person name="Griggs A."/>
            <person name="Gujja S."/>
            <person name="Heiman D."/>
            <person name="Howarth C."/>
            <person name="Larson L."/>
            <person name="Lui A."/>
            <person name="MacDonald P.J."/>
            <person name="Montmayeur A."/>
            <person name="Murphy C."/>
            <person name="Neiman D."/>
            <person name="Pearson M."/>
            <person name="Priest M."/>
            <person name="Roberts A."/>
            <person name="Saif S."/>
            <person name="Shea T."/>
            <person name="Shenoy N."/>
            <person name="Sisk P."/>
            <person name="Stolte C."/>
            <person name="Sykes S."/>
            <person name="Wortman J."/>
            <person name="Nusbaum C."/>
            <person name="Birren B."/>
        </authorList>
    </citation>
    <scope>NUCLEOTIDE SEQUENCE [LARGE SCALE GENOMIC DNA]</scope>
    <source>
        <strain evidence="1 2">4_1_13</strain>
    </source>
</reference>
<dbReference type="AlphaFoldDB" id="A0A0M1VWC2"/>
<evidence type="ECO:0000313" key="1">
    <source>
        <dbReference type="EMBL" id="EEO40996.1"/>
    </source>
</evidence>
<dbReference type="EMBL" id="ACDE02000023">
    <property type="protein sequence ID" value="EEO40996.1"/>
    <property type="molecule type" value="Genomic_DNA"/>
</dbReference>
<evidence type="ECO:0000313" key="2">
    <source>
        <dbReference type="Proteomes" id="UP000004925"/>
    </source>
</evidence>